<dbReference type="Pfam" id="PF18833">
    <property type="entry name" value="TPR_22"/>
    <property type="match status" value="1"/>
</dbReference>
<reference evidence="4" key="1">
    <citation type="submission" date="2021-06" db="EMBL/GenBank/DDBJ databases">
        <authorList>
            <person name="Kallberg Y."/>
            <person name="Tangrot J."/>
            <person name="Rosling A."/>
        </authorList>
    </citation>
    <scope>NUCLEOTIDE SEQUENCE</scope>
    <source>
        <strain evidence="4">IN212</strain>
    </source>
</reference>
<feature type="repeat" description="TPR" evidence="3">
    <location>
        <begin position="380"/>
        <end position="413"/>
    </location>
</feature>
<dbReference type="SMART" id="SM00028">
    <property type="entry name" value="TPR"/>
    <property type="match status" value="9"/>
</dbReference>
<evidence type="ECO:0000313" key="5">
    <source>
        <dbReference type="Proteomes" id="UP000789396"/>
    </source>
</evidence>
<dbReference type="GO" id="GO:0055087">
    <property type="term" value="C:Ski complex"/>
    <property type="evidence" value="ECO:0007669"/>
    <property type="project" value="InterPro"/>
</dbReference>
<evidence type="ECO:0000256" key="3">
    <source>
        <dbReference type="PROSITE-ProRule" id="PRU00339"/>
    </source>
</evidence>
<keyword evidence="1" id="KW-0677">Repeat</keyword>
<feature type="repeat" description="TPR" evidence="3">
    <location>
        <begin position="217"/>
        <end position="250"/>
    </location>
</feature>
<dbReference type="InterPro" id="IPR040962">
    <property type="entry name" value="TPR_22"/>
</dbReference>
<dbReference type="AlphaFoldDB" id="A0A9N9BR03"/>
<dbReference type="SUPFAM" id="SSF48452">
    <property type="entry name" value="TPR-like"/>
    <property type="match status" value="3"/>
</dbReference>
<feature type="repeat" description="TPR" evidence="3">
    <location>
        <begin position="414"/>
        <end position="447"/>
    </location>
</feature>
<dbReference type="PANTHER" id="PTHR15704:SF7">
    <property type="entry name" value="SUPERKILLER COMPLEX PROTEIN 3"/>
    <property type="match status" value="1"/>
</dbReference>
<evidence type="ECO:0000256" key="1">
    <source>
        <dbReference type="ARBA" id="ARBA00022737"/>
    </source>
</evidence>
<dbReference type="PANTHER" id="PTHR15704">
    <property type="entry name" value="SUPERKILLER 3 PROTEIN-RELATED"/>
    <property type="match status" value="1"/>
</dbReference>
<evidence type="ECO:0000313" key="4">
    <source>
        <dbReference type="EMBL" id="CAG8576733.1"/>
    </source>
</evidence>
<comment type="caution">
    <text evidence="4">The sequence shown here is derived from an EMBL/GenBank/DDBJ whole genome shotgun (WGS) entry which is preliminary data.</text>
</comment>
<keyword evidence="2 3" id="KW-0802">TPR repeat</keyword>
<keyword evidence="5" id="KW-1185">Reference proteome</keyword>
<sequence>PFYETVRNLNNLPSQTQILLQMIELLEKEETERIHHEIETRRKRLNAGSQASIKAQVESEVYSNSELENFYDSLLEIADDSNISGVNIADLLVKYIEHLRKKLVSVPSENKQTLVEQDTTSPIPYEILIESTNAGSTGNRLDEFENSNSIFGNLVLSWLNHNYKDYELALEYTNNGRNVVIKYKLCMANCYLNIDVKYHLDALQLYQKILHKEPDHVLALQGVGMILSVQKQFEKSIEIFEKILQLDSENYIAKSEIGWIHFLTENYEEAIKLTLDAIDMYDESALCFYRLDKNYAYAQFIKSVKLDPHFAKSFTYLGHYYRIIEHDHGRAKKCYQKAFSIDACDEEAASELSEYFQSEGEGNIAEGIYRTVIQANRKAGWAWKRLGFTELGKGNYSEAITDFQTALRTDTKDIRCWEGLAEAYRHEGRYMSSMKAFLHAAELDPSSVYTHYQIATIKQKLGMYTEAIDQYNLTLEKAELKGEQDHMPSLEGLGNCYLSLSREYFHTGFYGRAAESIGHGVAIVARAIETNSKYLCLWKLIGDFCITSISLPNYLHLIPLAPIKSLIEIAKKLDIDAKLHFPKDIDNLGYNLYLDSDKDSITNSDMLQIILICGCLSYKYGIILSGNRPETAPALWYDLAFSTAQSLDPDYAPAWVGQAYVANLWGSNESAELFEHAYEISGGGHSLEADYGFAYQAFTRYKNSPSVHKALLMSPTFALQKLSEQKPDDAASLNLLGLLFERLNRPDRAVDAFNDVIVAIKKSFKKERQSASHSGALSEDSQESRSRQIMLLRRFAYAHGNLGRVLCATRSFSSSIIAYTEALKLIEQQKNGSSTSMASFKIYTMLGAGLAYYFNEELENSLQMFEDALNAADDPEQESNVAEVKKDVIVLVSQVLWALGGVEHKNLAKEQLFKWLNSPEEATQSLSKSVLLRPYELINWINLSNHLISLSIPFTSASIAGSAIELISNPLSSLSKQLTTKEKAKVYQNYASSLLISRRAIKQDLITTGEDISDSSIIQDSFDEIEDNNTEIKKGKKDDKNKELKEEYEKLGLNALEVAQRAIRIAPWDLVGWSLLDIAYKESE</sequence>
<feature type="non-terminal residue" evidence="4">
    <location>
        <position position="1084"/>
    </location>
</feature>
<protein>
    <submittedName>
        <fullName evidence="4">8619_t:CDS:1</fullName>
    </submittedName>
</protein>
<dbReference type="Pfam" id="PF13432">
    <property type="entry name" value="TPR_16"/>
    <property type="match status" value="2"/>
</dbReference>
<dbReference type="OrthoDB" id="421075at2759"/>
<dbReference type="InterPro" id="IPR011990">
    <property type="entry name" value="TPR-like_helical_dom_sf"/>
</dbReference>
<dbReference type="Proteomes" id="UP000789396">
    <property type="component" value="Unassembled WGS sequence"/>
</dbReference>
<dbReference type="EMBL" id="CAJVPZ010006707">
    <property type="protein sequence ID" value="CAG8576733.1"/>
    <property type="molecule type" value="Genomic_DNA"/>
</dbReference>
<name>A0A9N9BR03_9GLOM</name>
<dbReference type="PROSITE" id="PS50005">
    <property type="entry name" value="TPR"/>
    <property type="match status" value="3"/>
</dbReference>
<dbReference type="GO" id="GO:0006401">
    <property type="term" value="P:RNA catabolic process"/>
    <property type="evidence" value="ECO:0007669"/>
    <property type="project" value="InterPro"/>
</dbReference>
<accession>A0A9N9BR03</accession>
<evidence type="ECO:0000256" key="2">
    <source>
        <dbReference type="ARBA" id="ARBA00022803"/>
    </source>
</evidence>
<organism evidence="4 5">
    <name type="scientific">Racocetra fulgida</name>
    <dbReference type="NCBI Taxonomy" id="60492"/>
    <lineage>
        <taxon>Eukaryota</taxon>
        <taxon>Fungi</taxon>
        <taxon>Fungi incertae sedis</taxon>
        <taxon>Mucoromycota</taxon>
        <taxon>Glomeromycotina</taxon>
        <taxon>Glomeromycetes</taxon>
        <taxon>Diversisporales</taxon>
        <taxon>Gigasporaceae</taxon>
        <taxon>Racocetra</taxon>
    </lineage>
</organism>
<dbReference type="Gene3D" id="1.25.40.10">
    <property type="entry name" value="Tetratricopeptide repeat domain"/>
    <property type="match status" value="4"/>
</dbReference>
<proteinExistence type="predicted"/>
<dbReference type="InterPro" id="IPR039226">
    <property type="entry name" value="Ski3/TTC37"/>
</dbReference>
<gene>
    <name evidence="4" type="ORF">RFULGI_LOCUS5677</name>
</gene>
<dbReference type="InterPro" id="IPR019734">
    <property type="entry name" value="TPR_rpt"/>
</dbReference>